<feature type="binding site" evidence="8">
    <location>
        <position position="43"/>
    </location>
    <ligand>
        <name>Na(+)</name>
        <dbReference type="ChEBI" id="CHEBI:29101"/>
        <label>1</label>
    </ligand>
</feature>
<dbReference type="PRINTS" id="PR00176">
    <property type="entry name" value="NANEUSMPORT"/>
</dbReference>
<dbReference type="InterPro" id="IPR000175">
    <property type="entry name" value="Na/ntran_symport"/>
</dbReference>
<dbReference type="AlphaFoldDB" id="A0A2C9M413"/>
<accession>A0A2C9M413</accession>
<evidence type="ECO:0000256" key="8">
    <source>
        <dbReference type="PIRSR" id="PIRSR600175-1"/>
    </source>
</evidence>
<evidence type="ECO:0000313" key="11">
    <source>
        <dbReference type="EnsemblMetazoa" id="BGLB038245-PB"/>
    </source>
</evidence>
<sequence>MDATFCFILDIMIQQTMSKSRGSWGSWFEFLFSALGSMVGLGNIWRFPYVCYRNGGGAFLIPFFVAMVVCGCPLLFLEMLYCQYSNLGPGKVWIICPLFKGIGCGMMIITFVVSVYYTMIMGWTLYYLTMSFSSKLPWVEHSFINSTHIRYS</sequence>
<keyword evidence="7" id="KW-0325">Glycoprotein</keyword>
<dbReference type="GO" id="GO:0005283">
    <property type="term" value="F:amino acid:sodium symporter activity"/>
    <property type="evidence" value="ECO:0007669"/>
    <property type="project" value="TreeGrafter"/>
</dbReference>
<feature type="transmembrane region" description="Helical" evidence="10">
    <location>
        <begin position="27"/>
        <end position="47"/>
    </location>
</feature>
<dbReference type="GO" id="GO:0005886">
    <property type="term" value="C:plasma membrane"/>
    <property type="evidence" value="ECO:0007669"/>
    <property type="project" value="TreeGrafter"/>
</dbReference>
<keyword evidence="5 10" id="KW-1133">Transmembrane helix</keyword>
<evidence type="ECO:0000256" key="7">
    <source>
        <dbReference type="ARBA" id="ARBA00023180"/>
    </source>
</evidence>
<dbReference type="PANTHER" id="PTHR11616">
    <property type="entry name" value="SODIUM/CHLORIDE DEPENDENT TRANSPORTER"/>
    <property type="match status" value="1"/>
</dbReference>
<dbReference type="EnsemblMetazoa" id="BGLB038245-RB">
    <property type="protein sequence ID" value="BGLB038245-PB"/>
    <property type="gene ID" value="BGLB038245"/>
</dbReference>
<dbReference type="VEuPathDB" id="VectorBase:BGLAX_028215"/>
<dbReference type="STRING" id="6526.A0A2C9M413"/>
<keyword evidence="8" id="KW-0915">Sodium</keyword>
<feature type="binding site" evidence="8">
    <location>
        <position position="39"/>
    </location>
    <ligand>
        <name>Na(+)</name>
        <dbReference type="ChEBI" id="CHEBI:29101"/>
        <label>1</label>
    </ligand>
</feature>
<dbReference type="PROSITE" id="PS00610">
    <property type="entry name" value="NA_NEUROTRAN_SYMP_1"/>
    <property type="match status" value="1"/>
</dbReference>
<evidence type="ECO:0000256" key="3">
    <source>
        <dbReference type="ARBA" id="ARBA00022448"/>
    </source>
</evidence>
<dbReference type="GO" id="GO:0046872">
    <property type="term" value="F:metal ion binding"/>
    <property type="evidence" value="ECO:0007669"/>
    <property type="project" value="UniProtKB-KW"/>
</dbReference>
<name>A0A2C9M413_BIOGL</name>
<keyword evidence="4 9" id="KW-0812">Transmembrane</keyword>
<feature type="binding site" evidence="8">
    <location>
        <position position="36"/>
    </location>
    <ligand>
        <name>Na(+)</name>
        <dbReference type="ChEBI" id="CHEBI:29101"/>
        <label>1</label>
    </ligand>
</feature>
<reference evidence="11" key="1">
    <citation type="submission" date="2020-05" db="UniProtKB">
        <authorList>
            <consortium name="EnsemblMetazoa"/>
        </authorList>
    </citation>
    <scope>IDENTIFICATION</scope>
    <source>
        <strain evidence="11">BB02</strain>
    </source>
</reference>
<keyword evidence="3 9" id="KW-0813">Transport</keyword>
<keyword evidence="9" id="KW-0769">Symport</keyword>
<evidence type="ECO:0000313" key="12">
    <source>
        <dbReference type="Proteomes" id="UP000076420"/>
    </source>
</evidence>
<keyword evidence="8" id="KW-0479">Metal-binding</keyword>
<proteinExistence type="inferred from homology"/>
<dbReference type="OrthoDB" id="6581954at2759"/>
<dbReference type="Proteomes" id="UP000076420">
    <property type="component" value="Unassembled WGS sequence"/>
</dbReference>
<organism evidence="11 12">
    <name type="scientific">Biomphalaria glabrata</name>
    <name type="common">Bloodfluke planorb</name>
    <name type="synonym">Freshwater snail</name>
    <dbReference type="NCBI Taxonomy" id="6526"/>
    <lineage>
        <taxon>Eukaryota</taxon>
        <taxon>Metazoa</taxon>
        <taxon>Spiralia</taxon>
        <taxon>Lophotrochozoa</taxon>
        <taxon>Mollusca</taxon>
        <taxon>Gastropoda</taxon>
        <taxon>Heterobranchia</taxon>
        <taxon>Euthyneura</taxon>
        <taxon>Panpulmonata</taxon>
        <taxon>Hygrophila</taxon>
        <taxon>Lymnaeoidea</taxon>
        <taxon>Planorbidae</taxon>
        <taxon>Biomphalaria</taxon>
    </lineage>
</organism>
<comment type="similarity">
    <text evidence="2 9">Belongs to the sodium:neurotransmitter symporter (SNF) (TC 2.A.22) family.</text>
</comment>
<evidence type="ECO:0000256" key="6">
    <source>
        <dbReference type="ARBA" id="ARBA00023136"/>
    </source>
</evidence>
<evidence type="ECO:0000256" key="5">
    <source>
        <dbReference type="ARBA" id="ARBA00022989"/>
    </source>
</evidence>
<dbReference type="VEuPathDB" id="VectorBase:BGLB038245"/>
<dbReference type="KEGG" id="bgt:106080127"/>
<evidence type="ECO:0000256" key="10">
    <source>
        <dbReference type="SAM" id="Phobius"/>
    </source>
</evidence>
<feature type="transmembrane region" description="Helical" evidence="10">
    <location>
        <begin position="102"/>
        <end position="128"/>
    </location>
</feature>
<evidence type="ECO:0000256" key="2">
    <source>
        <dbReference type="ARBA" id="ARBA00006459"/>
    </source>
</evidence>
<dbReference type="GO" id="GO:0089718">
    <property type="term" value="P:amino acid import across plasma membrane"/>
    <property type="evidence" value="ECO:0007669"/>
    <property type="project" value="TreeGrafter"/>
</dbReference>
<comment type="subcellular location">
    <subcellularLocation>
        <location evidence="1">Membrane</location>
        <topology evidence="1">Multi-pass membrane protein</topology>
    </subcellularLocation>
</comment>
<dbReference type="PROSITE" id="PS50267">
    <property type="entry name" value="NA_NEUROTRAN_SYMP_3"/>
    <property type="match status" value="1"/>
</dbReference>
<keyword evidence="6 10" id="KW-0472">Membrane</keyword>
<feature type="transmembrane region" description="Helical" evidence="10">
    <location>
        <begin position="59"/>
        <end position="81"/>
    </location>
</feature>
<dbReference type="Pfam" id="PF00209">
    <property type="entry name" value="SNF"/>
    <property type="match status" value="1"/>
</dbReference>
<evidence type="ECO:0000256" key="4">
    <source>
        <dbReference type="ARBA" id="ARBA00022692"/>
    </source>
</evidence>
<evidence type="ECO:0000256" key="1">
    <source>
        <dbReference type="ARBA" id="ARBA00004141"/>
    </source>
</evidence>
<evidence type="ECO:0000256" key="9">
    <source>
        <dbReference type="RuleBase" id="RU003732"/>
    </source>
</evidence>
<dbReference type="PANTHER" id="PTHR11616:SF321">
    <property type="entry name" value="SODIUM-DEPENDENT NUTRIENT AMINO ACID TRANSPORTER 1-RELATED"/>
    <property type="match status" value="1"/>
</dbReference>
<gene>
    <name evidence="11" type="primary">106080127</name>
</gene>
<protein>
    <recommendedName>
        <fullName evidence="9">Transporter</fullName>
    </recommendedName>
</protein>
<dbReference type="SUPFAM" id="SSF161070">
    <property type="entry name" value="SNF-like"/>
    <property type="match status" value="1"/>
</dbReference>
<dbReference type="InterPro" id="IPR037272">
    <property type="entry name" value="SNS_sf"/>
</dbReference>